<dbReference type="InterPro" id="IPR019758">
    <property type="entry name" value="Pept_S26A_signal_pept_1_CS"/>
</dbReference>
<dbReference type="NCBIfam" id="TIGR02227">
    <property type="entry name" value="sigpep_I_bact"/>
    <property type="match status" value="1"/>
</dbReference>
<dbReference type="EC" id="3.4.21.89" evidence="4 6"/>
<feature type="region of interest" description="Disordered" evidence="7">
    <location>
        <begin position="1"/>
        <end position="32"/>
    </location>
</feature>
<dbReference type="PRINTS" id="PR00727">
    <property type="entry name" value="LEADERPTASE"/>
</dbReference>
<evidence type="ECO:0000256" key="5">
    <source>
        <dbReference type="ARBA" id="ARBA00022801"/>
    </source>
</evidence>
<dbReference type="SUPFAM" id="SSF51306">
    <property type="entry name" value="LexA/Signal peptidase"/>
    <property type="match status" value="1"/>
</dbReference>
<evidence type="ECO:0000313" key="10">
    <source>
        <dbReference type="Proteomes" id="UP001500929"/>
    </source>
</evidence>
<protein>
    <recommendedName>
        <fullName evidence="4 6">Signal peptidase I</fullName>
        <ecNumber evidence="4 6">3.4.21.89</ecNumber>
    </recommendedName>
</protein>
<evidence type="ECO:0000256" key="7">
    <source>
        <dbReference type="SAM" id="MobiDB-lite"/>
    </source>
</evidence>
<reference evidence="10" key="1">
    <citation type="journal article" date="2019" name="Int. J. Syst. Evol. Microbiol.">
        <title>The Global Catalogue of Microorganisms (GCM) 10K type strain sequencing project: providing services to taxonomists for standard genome sequencing and annotation.</title>
        <authorList>
            <consortium name="The Broad Institute Genomics Platform"/>
            <consortium name="The Broad Institute Genome Sequencing Center for Infectious Disease"/>
            <person name="Wu L."/>
            <person name="Ma J."/>
        </authorList>
    </citation>
    <scope>NUCLEOTIDE SEQUENCE [LARGE SCALE GENOMIC DNA]</scope>
    <source>
        <strain evidence="10">JCM 16117</strain>
    </source>
</reference>
<keyword evidence="5 6" id="KW-0378">Hydrolase</keyword>
<comment type="subcellular location">
    <subcellularLocation>
        <location evidence="2">Cell membrane</location>
        <topology evidence="2">Single-pass type II membrane protein</topology>
    </subcellularLocation>
    <subcellularLocation>
        <location evidence="6">Membrane</location>
        <topology evidence="6">Single-pass type II membrane protein</topology>
    </subcellularLocation>
</comment>
<feature type="domain" description="Peptidase S26" evidence="8">
    <location>
        <begin position="45"/>
        <end position="241"/>
    </location>
</feature>
<evidence type="ECO:0000256" key="3">
    <source>
        <dbReference type="ARBA" id="ARBA00009370"/>
    </source>
</evidence>
<dbReference type="PANTHER" id="PTHR43390:SF1">
    <property type="entry name" value="CHLOROPLAST PROCESSING PEPTIDASE"/>
    <property type="match status" value="1"/>
</dbReference>
<dbReference type="Proteomes" id="UP001500929">
    <property type="component" value="Unassembled WGS sequence"/>
</dbReference>
<comment type="caution">
    <text evidence="9">The sequence shown here is derived from an EMBL/GenBank/DDBJ whole genome shotgun (WGS) entry which is preliminary data.</text>
</comment>
<keyword evidence="6" id="KW-1133">Transmembrane helix</keyword>
<dbReference type="PROSITE" id="PS00761">
    <property type="entry name" value="SPASE_I_3"/>
    <property type="match status" value="1"/>
</dbReference>
<dbReference type="Pfam" id="PF10502">
    <property type="entry name" value="Peptidase_S26"/>
    <property type="match status" value="1"/>
</dbReference>
<dbReference type="InterPro" id="IPR019533">
    <property type="entry name" value="Peptidase_S26"/>
</dbReference>
<accession>A0ABP5QCU7</accession>
<keyword evidence="6" id="KW-0645">Protease</keyword>
<keyword evidence="10" id="KW-1185">Reference proteome</keyword>
<dbReference type="Gene3D" id="2.10.109.10">
    <property type="entry name" value="Umud Fragment, subunit A"/>
    <property type="match status" value="1"/>
</dbReference>
<evidence type="ECO:0000313" key="9">
    <source>
        <dbReference type="EMBL" id="GAA2232081.1"/>
    </source>
</evidence>
<evidence type="ECO:0000256" key="2">
    <source>
        <dbReference type="ARBA" id="ARBA00004401"/>
    </source>
</evidence>
<comment type="similarity">
    <text evidence="3 6">Belongs to the peptidase S26 family.</text>
</comment>
<evidence type="ECO:0000256" key="6">
    <source>
        <dbReference type="RuleBase" id="RU362042"/>
    </source>
</evidence>
<dbReference type="InterPro" id="IPR036286">
    <property type="entry name" value="LexA/Signal_pep-like_sf"/>
</dbReference>
<feature type="compositionally biased region" description="Polar residues" evidence="7">
    <location>
        <begin position="266"/>
        <end position="276"/>
    </location>
</feature>
<dbReference type="InterPro" id="IPR000223">
    <property type="entry name" value="Pept_S26A_signal_pept_1"/>
</dbReference>
<feature type="compositionally biased region" description="Gly residues" evidence="7">
    <location>
        <begin position="17"/>
        <end position="29"/>
    </location>
</feature>
<dbReference type="PANTHER" id="PTHR43390">
    <property type="entry name" value="SIGNAL PEPTIDASE I"/>
    <property type="match status" value="1"/>
</dbReference>
<organism evidence="9 10">
    <name type="scientific">Herbiconiux moechotypicola</name>
    <dbReference type="NCBI Taxonomy" id="637393"/>
    <lineage>
        <taxon>Bacteria</taxon>
        <taxon>Bacillati</taxon>
        <taxon>Actinomycetota</taxon>
        <taxon>Actinomycetes</taxon>
        <taxon>Micrococcales</taxon>
        <taxon>Microbacteriaceae</taxon>
        <taxon>Herbiconiux</taxon>
    </lineage>
</organism>
<proteinExistence type="inferred from homology"/>
<dbReference type="CDD" id="cd06530">
    <property type="entry name" value="S26_SPase_I"/>
    <property type="match status" value="1"/>
</dbReference>
<gene>
    <name evidence="9" type="ORF">GCM10009851_16410</name>
</gene>
<evidence type="ECO:0000256" key="4">
    <source>
        <dbReference type="ARBA" id="ARBA00013208"/>
    </source>
</evidence>
<keyword evidence="6" id="KW-0812">Transmembrane</keyword>
<name>A0ABP5QCU7_9MICO</name>
<feature type="region of interest" description="Disordered" evidence="7">
    <location>
        <begin position="260"/>
        <end position="284"/>
    </location>
</feature>
<keyword evidence="6" id="KW-0472">Membrane</keyword>
<feature type="transmembrane region" description="Helical" evidence="6">
    <location>
        <begin position="41"/>
        <end position="64"/>
    </location>
</feature>
<evidence type="ECO:0000259" key="8">
    <source>
        <dbReference type="Pfam" id="PF10502"/>
    </source>
</evidence>
<evidence type="ECO:0000256" key="1">
    <source>
        <dbReference type="ARBA" id="ARBA00000677"/>
    </source>
</evidence>
<dbReference type="EMBL" id="BAAAQY010000004">
    <property type="protein sequence ID" value="GAA2232081.1"/>
    <property type="molecule type" value="Genomic_DNA"/>
</dbReference>
<comment type="catalytic activity">
    <reaction evidence="1 6">
        <text>Cleavage of hydrophobic, N-terminal signal or leader sequences from secreted and periplasmic proteins.</text>
        <dbReference type="EC" id="3.4.21.89"/>
    </reaction>
</comment>
<sequence length="309" mass="32148">MTDTSVPQVPGAPSDGSGDGSGAGAGGSGSRRSRRSRSAWLFARDLLIIFVVALLASVLIKTFLVRSFFIPSGSMENTLQIDDRILVNQLEPGLMPIERGDVVVFKDPGGWLPPVAEPVKNPFAAAVDWVLEGVGLAADDANDHLIKRVIGLPGDTVACCNALGQMTVNGVALDESAYLKLPDGVSTVSQEPFEITVPADSLWVMGDNRYNSADSRFNQDQPGKGFVPVGNVVGRAILVTWPIDHWTWLDNYGSVFEGIPDAEPTVSESGDGSESQAVDPELEGAALGGAALGAAAPASLSPLALPGAG</sequence>